<dbReference type="SMART" id="SM00184">
    <property type="entry name" value="RING"/>
    <property type="match status" value="1"/>
</dbReference>
<dbReference type="SUPFAM" id="SSF57850">
    <property type="entry name" value="RING/U-box"/>
    <property type="match status" value="1"/>
</dbReference>
<evidence type="ECO:0000256" key="4">
    <source>
        <dbReference type="ARBA" id="ARBA00022771"/>
    </source>
</evidence>
<evidence type="ECO:0000259" key="8">
    <source>
        <dbReference type="PROSITE" id="PS50089"/>
    </source>
</evidence>
<dbReference type="AlphaFoldDB" id="A0AAV5HM38"/>
<dbReference type="GO" id="GO:0061630">
    <property type="term" value="F:ubiquitin protein ligase activity"/>
    <property type="evidence" value="ECO:0007669"/>
    <property type="project" value="UniProtKB-EC"/>
</dbReference>
<dbReference type="Pfam" id="PF13639">
    <property type="entry name" value="zf-RING_2"/>
    <property type="match status" value="1"/>
</dbReference>
<evidence type="ECO:0000256" key="2">
    <source>
        <dbReference type="ARBA" id="ARBA00012483"/>
    </source>
</evidence>
<dbReference type="PANTHER" id="PTHR15710">
    <property type="entry name" value="E3 UBIQUITIN-PROTEIN LIGASE PRAJA"/>
    <property type="match status" value="1"/>
</dbReference>
<evidence type="ECO:0000256" key="1">
    <source>
        <dbReference type="ARBA" id="ARBA00000900"/>
    </source>
</evidence>
<dbReference type="InterPro" id="IPR001841">
    <property type="entry name" value="Znf_RING"/>
</dbReference>
<proteinExistence type="predicted"/>
<dbReference type="Gene3D" id="3.30.40.10">
    <property type="entry name" value="Zinc/RING finger domain, C3HC4 (zinc finger)"/>
    <property type="match status" value="1"/>
</dbReference>
<feature type="region of interest" description="Disordered" evidence="7">
    <location>
        <begin position="127"/>
        <end position="165"/>
    </location>
</feature>
<keyword evidence="10" id="KW-1185">Reference proteome</keyword>
<evidence type="ECO:0000313" key="9">
    <source>
        <dbReference type="EMBL" id="GKU86065.1"/>
    </source>
</evidence>
<sequence length="243" mass="27484">MAQATESRVFLHVYCLLRDTPQEDVAVFDRSNFNFTIQITSYEEKDGIVVSDSVDFVHKMDLPRARFPQSELHRILGDYLVEIGGPECNVDALLATVIPPIKERIDQDASWRIESVIFCIHRPVRSEDESDSSEGTVLQESVEESEPISKEDEQDSSKARVLRESKEESGGKLISAAKESIGTLERIRITDECTICEKHLAESADLIRIPCSHLFHEGCIVRWLSKSKLCPRCGFAIQTTRPF</sequence>
<dbReference type="GO" id="GO:0005737">
    <property type="term" value="C:cytoplasm"/>
    <property type="evidence" value="ECO:0007669"/>
    <property type="project" value="TreeGrafter"/>
</dbReference>
<dbReference type="InterPro" id="IPR013083">
    <property type="entry name" value="Znf_RING/FYVE/PHD"/>
</dbReference>
<dbReference type="EMBL" id="BPVZ01000001">
    <property type="protein sequence ID" value="GKU86065.1"/>
    <property type="molecule type" value="Genomic_DNA"/>
</dbReference>
<accession>A0AAV5HM38</accession>
<comment type="catalytic activity">
    <reaction evidence="1">
        <text>S-ubiquitinyl-[E2 ubiquitin-conjugating enzyme]-L-cysteine + [acceptor protein]-L-lysine = [E2 ubiquitin-conjugating enzyme]-L-cysteine + N(6)-ubiquitinyl-[acceptor protein]-L-lysine.</text>
        <dbReference type="EC" id="2.3.2.27"/>
    </reaction>
</comment>
<dbReference type="Proteomes" id="UP001054252">
    <property type="component" value="Unassembled WGS sequence"/>
</dbReference>
<keyword evidence="5" id="KW-0862">Zinc</keyword>
<feature type="compositionally biased region" description="Basic and acidic residues" evidence="7">
    <location>
        <begin position="147"/>
        <end position="165"/>
    </location>
</feature>
<dbReference type="EC" id="2.3.2.27" evidence="2"/>
<dbReference type="PANTHER" id="PTHR15710:SF77">
    <property type="entry name" value="RING-H2 FINGER PROTEIN ATL21B"/>
    <property type="match status" value="1"/>
</dbReference>
<evidence type="ECO:0000256" key="7">
    <source>
        <dbReference type="SAM" id="MobiDB-lite"/>
    </source>
</evidence>
<comment type="caution">
    <text evidence="9">The sequence shown here is derived from an EMBL/GenBank/DDBJ whole genome shotgun (WGS) entry which is preliminary data.</text>
</comment>
<reference evidence="9 10" key="1">
    <citation type="journal article" date="2021" name="Commun. Biol.">
        <title>The genome of Shorea leprosula (Dipterocarpaceae) highlights the ecological relevance of drought in aseasonal tropical rainforests.</title>
        <authorList>
            <person name="Ng K.K.S."/>
            <person name="Kobayashi M.J."/>
            <person name="Fawcett J.A."/>
            <person name="Hatakeyama M."/>
            <person name="Paape T."/>
            <person name="Ng C.H."/>
            <person name="Ang C.C."/>
            <person name="Tnah L.H."/>
            <person name="Lee C.T."/>
            <person name="Nishiyama T."/>
            <person name="Sese J."/>
            <person name="O'Brien M.J."/>
            <person name="Copetti D."/>
            <person name="Mohd Noor M.I."/>
            <person name="Ong R.C."/>
            <person name="Putra M."/>
            <person name="Sireger I.Z."/>
            <person name="Indrioko S."/>
            <person name="Kosugi Y."/>
            <person name="Izuno A."/>
            <person name="Isagi Y."/>
            <person name="Lee S.L."/>
            <person name="Shimizu K.K."/>
        </authorList>
    </citation>
    <scope>NUCLEOTIDE SEQUENCE [LARGE SCALE GENOMIC DNA]</scope>
    <source>
        <strain evidence="9">214</strain>
    </source>
</reference>
<protein>
    <recommendedName>
        <fullName evidence="2">RING-type E3 ubiquitin transferase</fullName>
        <ecNumber evidence="2">2.3.2.27</ecNumber>
    </recommendedName>
</protein>
<evidence type="ECO:0000256" key="5">
    <source>
        <dbReference type="ARBA" id="ARBA00022833"/>
    </source>
</evidence>
<keyword evidence="4 6" id="KW-0863">Zinc-finger</keyword>
<gene>
    <name evidence="9" type="ORF">SLEP1_g641</name>
</gene>
<dbReference type="GO" id="GO:0008270">
    <property type="term" value="F:zinc ion binding"/>
    <property type="evidence" value="ECO:0007669"/>
    <property type="project" value="UniProtKB-KW"/>
</dbReference>
<keyword evidence="3" id="KW-0479">Metal-binding</keyword>
<feature type="domain" description="RING-type" evidence="8">
    <location>
        <begin position="193"/>
        <end position="233"/>
    </location>
</feature>
<evidence type="ECO:0000256" key="6">
    <source>
        <dbReference type="PROSITE-ProRule" id="PRU00175"/>
    </source>
</evidence>
<evidence type="ECO:0000256" key="3">
    <source>
        <dbReference type="ARBA" id="ARBA00022723"/>
    </source>
</evidence>
<name>A0AAV5HM38_9ROSI</name>
<dbReference type="GO" id="GO:0016567">
    <property type="term" value="P:protein ubiquitination"/>
    <property type="evidence" value="ECO:0007669"/>
    <property type="project" value="TreeGrafter"/>
</dbReference>
<evidence type="ECO:0000313" key="10">
    <source>
        <dbReference type="Proteomes" id="UP001054252"/>
    </source>
</evidence>
<organism evidence="9 10">
    <name type="scientific">Rubroshorea leprosula</name>
    <dbReference type="NCBI Taxonomy" id="152421"/>
    <lineage>
        <taxon>Eukaryota</taxon>
        <taxon>Viridiplantae</taxon>
        <taxon>Streptophyta</taxon>
        <taxon>Embryophyta</taxon>
        <taxon>Tracheophyta</taxon>
        <taxon>Spermatophyta</taxon>
        <taxon>Magnoliopsida</taxon>
        <taxon>eudicotyledons</taxon>
        <taxon>Gunneridae</taxon>
        <taxon>Pentapetalae</taxon>
        <taxon>rosids</taxon>
        <taxon>malvids</taxon>
        <taxon>Malvales</taxon>
        <taxon>Dipterocarpaceae</taxon>
        <taxon>Rubroshorea</taxon>
    </lineage>
</organism>
<dbReference type="PROSITE" id="PS50089">
    <property type="entry name" value="ZF_RING_2"/>
    <property type="match status" value="1"/>
</dbReference>